<gene>
    <name evidence="2" type="ORF">CO662_19720</name>
</gene>
<evidence type="ECO:0000313" key="2">
    <source>
        <dbReference type="EMBL" id="PDS50149.1"/>
    </source>
</evidence>
<accession>A0ABX4J4M4</accession>
<sequence length="85" mass="10134">MVRYRDQDRWRRPADHEGKRRDGRHRNPGRTAAGRLRSLRTFVNAGALQLVVEKQNSSNILFLTQFRTENRFAPFPELLWLPMKE</sequence>
<protein>
    <submittedName>
        <fullName evidence="2">Uncharacterized protein</fullName>
    </submittedName>
</protein>
<feature type="region of interest" description="Disordered" evidence="1">
    <location>
        <begin position="1"/>
        <end position="35"/>
    </location>
</feature>
<organism evidence="2 3">
    <name type="scientific">Rhizobium anhuiense</name>
    <dbReference type="NCBI Taxonomy" id="1184720"/>
    <lineage>
        <taxon>Bacteria</taxon>
        <taxon>Pseudomonadati</taxon>
        <taxon>Pseudomonadota</taxon>
        <taxon>Alphaproteobacteria</taxon>
        <taxon>Hyphomicrobiales</taxon>
        <taxon>Rhizobiaceae</taxon>
        <taxon>Rhizobium/Agrobacterium group</taxon>
        <taxon>Rhizobium</taxon>
    </lineage>
</organism>
<feature type="compositionally biased region" description="Basic and acidic residues" evidence="1">
    <location>
        <begin position="1"/>
        <end position="20"/>
    </location>
</feature>
<proteinExistence type="predicted"/>
<dbReference type="EMBL" id="NWSL01000012">
    <property type="protein sequence ID" value="PDS50149.1"/>
    <property type="molecule type" value="Genomic_DNA"/>
</dbReference>
<dbReference type="Proteomes" id="UP000219972">
    <property type="component" value="Unassembled WGS sequence"/>
</dbReference>
<evidence type="ECO:0000256" key="1">
    <source>
        <dbReference type="SAM" id="MobiDB-lite"/>
    </source>
</evidence>
<name>A0ABX4J4M4_9HYPH</name>
<reference evidence="2 3" key="1">
    <citation type="submission" date="2017-09" db="EMBL/GenBank/DDBJ databases">
        <title>Comparative genomics of rhizobia isolated from Phaseolus vulgaris in China.</title>
        <authorList>
            <person name="Tong W."/>
        </authorList>
    </citation>
    <scope>NUCLEOTIDE SEQUENCE [LARGE SCALE GENOMIC DNA]</scope>
    <source>
        <strain evidence="2 3">Y27</strain>
    </source>
</reference>
<evidence type="ECO:0000313" key="3">
    <source>
        <dbReference type="Proteomes" id="UP000219972"/>
    </source>
</evidence>
<comment type="caution">
    <text evidence="2">The sequence shown here is derived from an EMBL/GenBank/DDBJ whole genome shotgun (WGS) entry which is preliminary data.</text>
</comment>
<keyword evidence="3" id="KW-1185">Reference proteome</keyword>